<accession>A0A6J6U9D5</accession>
<keyword evidence="1" id="KW-1133">Transmembrane helix</keyword>
<keyword evidence="1" id="KW-0472">Membrane</keyword>
<keyword evidence="1" id="KW-0812">Transmembrane</keyword>
<evidence type="ECO:0000313" key="2">
    <source>
        <dbReference type="EMBL" id="CAB4755233.1"/>
    </source>
</evidence>
<evidence type="ECO:0000256" key="1">
    <source>
        <dbReference type="SAM" id="Phobius"/>
    </source>
</evidence>
<proteinExistence type="predicted"/>
<organism evidence="2">
    <name type="scientific">freshwater metagenome</name>
    <dbReference type="NCBI Taxonomy" id="449393"/>
    <lineage>
        <taxon>unclassified sequences</taxon>
        <taxon>metagenomes</taxon>
        <taxon>ecological metagenomes</taxon>
    </lineage>
</organism>
<protein>
    <submittedName>
        <fullName evidence="2">Unannotated protein</fullName>
    </submittedName>
</protein>
<name>A0A6J6U9D5_9ZZZZ</name>
<sequence>MNLWLKIKQKYLVVRTLGTTKIVLMPFAMAFVGLLLIVSKFVRVRIHPVINSRIGHFAPNTEISVLTIKERQIHTDKREINIFCATSETSCNESLEKMWKRKLSLKTGNWGWLLNDISKRIKGANFYQASTANDKEGLLISFPPSLTFSEAEKTFGEDFLAENGISDPNKIVCLNVRDSSFLAISEPLGWSKSRDWSYHDYRDSKISTYVTAAETLADMGYTVFRMGAIVKEPLISKHPRVIDYATNGMRTEFLDIFLGAYCTFCVSTGSGWDSIPQIFRRPSLYVNFIPLFAPECVVRDLLIYPKILQDDSTKNNLVLDEIIERNVIGSLFSAEYSDAGVTIRDMSSDELVVAVAEMAARVEGTFMEKPEQKQMQEKIRHIFSTHPKLQPTPNCFPVRAKFASCFYSHYPNFLD</sequence>
<reference evidence="2" key="1">
    <citation type="submission" date="2020-05" db="EMBL/GenBank/DDBJ databases">
        <authorList>
            <person name="Chiriac C."/>
            <person name="Salcher M."/>
            <person name="Ghai R."/>
            <person name="Kavagutti S V."/>
        </authorList>
    </citation>
    <scope>NUCLEOTIDE SEQUENCE</scope>
</reference>
<dbReference type="NCBIfam" id="TIGR04372">
    <property type="entry name" value="glycosyl_04372"/>
    <property type="match status" value="1"/>
</dbReference>
<dbReference type="AlphaFoldDB" id="A0A6J6U9D5"/>
<feature type="transmembrane region" description="Helical" evidence="1">
    <location>
        <begin position="12"/>
        <end position="38"/>
    </location>
</feature>
<dbReference type="EMBL" id="CAEZZK010000049">
    <property type="protein sequence ID" value="CAB4755233.1"/>
    <property type="molecule type" value="Genomic_DNA"/>
</dbReference>
<dbReference type="InterPro" id="IPR030808">
    <property type="entry name" value="Glycosyl_04372"/>
</dbReference>
<gene>
    <name evidence="2" type="ORF">UFOPK2855_00368</name>
</gene>